<evidence type="ECO:0000313" key="7">
    <source>
        <dbReference type="Proteomes" id="UP000479710"/>
    </source>
</evidence>
<keyword evidence="3" id="KW-1133">Transmembrane helix</keyword>
<dbReference type="AlphaFoldDB" id="A0A6G1F0X0"/>
<protein>
    <submittedName>
        <fullName evidence="6">Uncharacterized protein</fullName>
    </submittedName>
</protein>
<name>A0A6G1F0X0_9ORYZ</name>
<keyword evidence="7" id="KW-1185">Reference proteome</keyword>
<dbReference type="GO" id="GO:0016020">
    <property type="term" value="C:membrane"/>
    <property type="evidence" value="ECO:0007669"/>
    <property type="project" value="UniProtKB-SubCell"/>
</dbReference>
<evidence type="ECO:0000259" key="5">
    <source>
        <dbReference type="Pfam" id="PF02096"/>
    </source>
</evidence>
<keyword evidence="3" id="KW-0472">Membrane</keyword>
<dbReference type="OrthoDB" id="294702at2759"/>
<comment type="caution">
    <text evidence="6">The sequence shown here is derived from an EMBL/GenBank/DDBJ whole genome shotgun (WGS) entry which is preliminary data.</text>
</comment>
<dbReference type="Pfam" id="PF00561">
    <property type="entry name" value="Abhydrolase_1"/>
    <property type="match status" value="1"/>
</dbReference>
<dbReference type="InterPro" id="IPR028055">
    <property type="entry name" value="YidC/Oxa/ALB_C"/>
</dbReference>
<feature type="transmembrane region" description="Helical" evidence="3">
    <location>
        <begin position="222"/>
        <end position="240"/>
    </location>
</feature>
<evidence type="ECO:0000259" key="4">
    <source>
        <dbReference type="Pfam" id="PF00561"/>
    </source>
</evidence>
<dbReference type="Pfam" id="PF02096">
    <property type="entry name" value="60KD_IMP"/>
    <property type="match status" value="1"/>
</dbReference>
<dbReference type="Gene3D" id="3.40.50.1820">
    <property type="entry name" value="alpha/beta hydrolase"/>
    <property type="match status" value="1"/>
</dbReference>
<evidence type="ECO:0000256" key="1">
    <source>
        <dbReference type="RuleBase" id="RU003945"/>
    </source>
</evidence>
<dbReference type="FunFam" id="3.40.50.1820:FF:000270">
    <property type="entry name" value="Alpha/beta-Hydrolases superfamily protein"/>
    <property type="match status" value="1"/>
</dbReference>
<dbReference type="SUPFAM" id="SSF53474">
    <property type="entry name" value="alpha/beta-Hydrolases"/>
    <property type="match status" value="1"/>
</dbReference>
<dbReference type="EMBL" id="SPHZ02000002">
    <property type="protein sequence ID" value="KAF0930485.1"/>
    <property type="molecule type" value="Genomic_DNA"/>
</dbReference>
<feature type="region of interest" description="Disordered" evidence="2">
    <location>
        <begin position="110"/>
        <end position="129"/>
    </location>
</feature>
<comment type="subcellular location">
    <subcellularLocation>
        <location evidence="1">Membrane</location>
        <topology evidence="1">Multi-pass membrane protein</topology>
    </subcellularLocation>
</comment>
<feature type="compositionally biased region" description="Pro residues" evidence="2">
    <location>
        <begin position="38"/>
        <end position="50"/>
    </location>
</feature>
<feature type="domain" description="AB hydrolase-1" evidence="4">
    <location>
        <begin position="500"/>
        <end position="755"/>
    </location>
</feature>
<gene>
    <name evidence="6" type="ORF">E2562_032909</name>
</gene>
<feature type="region of interest" description="Disordered" evidence="2">
    <location>
        <begin position="30"/>
        <end position="63"/>
    </location>
</feature>
<keyword evidence="1 3" id="KW-0812">Transmembrane</keyword>
<proteinExistence type="inferred from homology"/>
<evidence type="ECO:0000313" key="6">
    <source>
        <dbReference type="EMBL" id="KAF0930485.1"/>
    </source>
</evidence>
<feature type="transmembrane region" description="Helical" evidence="3">
    <location>
        <begin position="261"/>
        <end position="283"/>
    </location>
</feature>
<dbReference type="Proteomes" id="UP000479710">
    <property type="component" value="Unassembled WGS sequence"/>
</dbReference>
<dbReference type="InterPro" id="IPR000073">
    <property type="entry name" value="AB_hydrolase_1"/>
</dbReference>
<evidence type="ECO:0000256" key="2">
    <source>
        <dbReference type="SAM" id="MobiDB-lite"/>
    </source>
</evidence>
<dbReference type="CDD" id="cd20069">
    <property type="entry name" value="5TM_Oxa1-like"/>
    <property type="match status" value="1"/>
</dbReference>
<dbReference type="InterPro" id="IPR029058">
    <property type="entry name" value="AB_hydrolase_fold"/>
</dbReference>
<reference evidence="6 7" key="1">
    <citation type="submission" date="2019-11" db="EMBL/GenBank/DDBJ databases">
        <title>Whole genome sequence of Oryza granulata.</title>
        <authorList>
            <person name="Li W."/>
        </authorList>
    </citation>
    <scope>NUCLEOTIDE SEQUENCE [LARGE SCALE GENOMIC DNA]</scope>
    <source>
        <strain evidence="7">cv. Menghai</strain>
        <tissue evidence="6">Leaf</tissue>
    </source>
</reference>
<organism evidence="6 7">
    <name type="scientific">Oryza meyeriana var. granulata</name>
    <dbReference type="NCBI Taxonomy" id="110450"/>
    <lineage>
        <taxon>Eukaryota</taxon>
        <taxon>Viridiplantae</taxon>
        <taxon>Streptophyta</taxon>
        <taxon>Embryophyta</taxon>
        <taxon>Tracheophyta</taxon>
        <taxon>Spermatophyta</taxon>
        <taxon>Magnoliopsida</taxon>
        <taxon>Liliopsida</taxon>
        <taxon>Poales</taxon>
        <taxon>Poaceae</taxon>
        <taxon>BOP clade</taxon>
        <taxon>Oryzoideae</taxon>
        <taxon>Oryzeae</taxon>
        <taxon>Oryzinae</taxon>
        <taxon>Oryza</taxon>
        <taxon>Oryza meyeriana</taxon>
    </lineage>
</organism>
<feature type="transmembrane region" description="Helical" evidence="3">
    <location>
        <begin position="179"/>
        <end position="200"/>
    </location>
</feature>
<accession>A0A6G1F0X0</accession>
<evidence type="ECO:0000256" key="3">
    <source>
        <dbReference type="SAM" id="Phobius"/>
    </source>
</evidence>
<feature type="domain" description="Membrane insertase YidC/Oxa/ALB C-terminal" evidence="5">
    <location>
        <begin position="133"/>
        <end position="296"/>
    </location>
</feature>
<dbReference type="PANTHER" id="PTHR45763">
    <property type="entry name" value="HYDROLASE, ALPHA/BETA FOLD FAMILY PROTEIN, EXPRESSED-RELATED"/>
    <property type="match status" value="1"/>
</dbReference>
<comment type="similarity">
    <text evidence="1">Belongs to the OXA1/ALB3/YidC family.</text>
</comment>
<dbReference type="PANTHER" id="PTHR45763:SF68">
    <property type="entry name" value="HYDROLASE, ALPHA_BETA FOLD FAMILY PROTEIN, EXPRESSED"/>
    <property type="match status" value="1"/>
</dbReference>
<feature type="region of interest" description="Disordered" evidence="2">
    <location>
        <begin position="367"/>
        <end position="405"/>
    </location>
</feature>
<sequence length="771" mass="83760">MAFAARRSLASRLSHHLTRRPHQALPHLVASHSSDEPTPNPSPPPPPQLPPFLHSPAPRHSRAGQALSHHLFFPFSLHHLPGPHRRGFSSAAAAPDAGAAPAGEVGLYCAGDSADPERDRATAGEPVEGYTEATCKAIRPEMEAIKDEVNTMDPKSAQEGKDKMTALFRKHGVSPFTPLKGLLIQGPIFMSFFFAIRNMIDKVPSMKGGGALWFTDLTTPDALYIFPVLTALIFWVTIELNLQEGMEGNPMSSKMKNFSRVMALMTVPFTLSFAKGIFCYWITSNLFTLTYGIVIRRPAVRKYFNLPALQAQSASANKQMFNLFAGSKALPAAESHVAITGGPRSSMEQPDAAALGYRVKNLEKKLTLSKPPAPPSNPAGQAGVRFGGPTPPSSNPTAKTPKKPITSCSCSARTKLYNVTRCRERGDARGEAPAAGRRCWGTRRRWRAGYPSSAAPPPAPRACGAEGGPPVTAARVRLRDGRHLAYCESGVAREEARVRVVFSHGFTGSRLDSLGASQEVAEELGVYMVAFDRAGYGESDPNPNRSVKSAALDMAELANALGLGDKFYVIGVSLGCHAVWGALKYIPERIAGAAMMAPVVNYWWPGFPADTAAAAYGKQSYGDQWALRVSHHAPGILHWWMEQSWLPTSTVVDNTTFLPNKRDADIRRTLTADGTLQRKKEMATQQGINESYYKDMTVMFGKWEFDPMGLPEPPCPVHIWQGDEDGLVPVALQRHVAGKLGWVNYHELPGTGHFLSAVPGLGDTVLRTLFV</sequence>
<dbReference type="NCBIfam" id="TIGR03592">
    <property type="entry name" value="yidC_oxa1_cterm"/>
    <property type="match status" value="1"/>
</dbReference>